<keyword evidence="3" id="KW-1185">Reference proteome</keyword>
<proteinExistence type="predicted"/>
<reference evidence="3" key="1">
    <citation type="submission" date="2017-04" db="EMBL/GenBank/DDBJ databases">
        <authorList>
            <person name="Varghese N."/>
            <person name="Submissions S."/>
        </authorList>
    </citation>
    <scope>NUCLEOTIDE SEQUENCE [LARGE SCALE GENOMIC DNA]</scope>
    <source>
        <strain evidence="3">DSM 4125</strain>
    </source>
</reference>
<dbReference type="InterPro" id="IPR007361">
    <property type="entry name" value="DUF427"/>
</dbReference>
<evidence type="ECO:0000259" key="1">
    <source>
        <dbReference type="Pfam" id="PF04248"/>
    </source>
</evidence>
<dbReference type="STRING" id="1028.SAMN05661096_00674"/>
<gene>
    <name evidence="2" type="ORF">SAMN05661096_00674</name>
</gene>
<dbReference type="Gene3D" id="2.170.150.40">
    <property type="entry name" value="Domain of unknown function (DUF427)"/>
    <property type="match status" value="1"/>
</dbReference>
<accession>A0A1X7IIX5</accession>
<dbReference type="InterPro" id="IPR038694">
    <property type="entry name" value="DUF427_sf"/>
</dbReference>
<dbReference type="AlphaFoldDB" id="A0A1X7IIX5"/>
<name>A0A1X7IIX5_9BACT</name>
<organism evidence="2 3">
    <name type="scientific">Marivirga sericea</name>
    <dbReference type="NCBI Taxonomy" id="1028"/>
    <lineage>
        <taxon>Bacteria</taxon>
        <taxon>Pseudomonadati</taxon>
        <taxon>Bacteroidota</taxon>
        <taxon>Cytophagia</taxon>
        <taxon>Cytophagales</taxon>
        <taxon>Marivirgaceae</taxon>
        <taxon>Marivirga</taxon>
    </lineage>
</organism>
<sequence length="162" mass="18222">MKKIKPKKGQESVWDYPRPPKLEAVNKHIRIIFDGEVIADTNVSYRVLETSHPPTYYLPISSFKDGTLIEGTHSTACEFKGVSFYYDVKHGNKTASNAAWSYPTPKGDFKLIKDHIAVYAHKMDACFVGDEKVEAQEGDFYGGWITSQVVGPFKGIKGSWGW</sequence>
<dbReference type="PANTHER" id="PTHR43058:SF1">
    <property type="entry name" value="DUF427 DOMAIN-CONTAINING PROTEIN"/>
    <property type="match status" value="1"/>
</dbReference>
<dbReference type="PANTHER" id="PTHR43058">
    <property type="entry name" value="SLR0655 PROTEIN"/>
    <property type="match status" value="1"/>
</dbReference>
<dbReference type="Proteomes" id="UP000193804">
    <property type="component" value="Unassembled WGS sequence"/>
</dbReference>
<dbReference type="RefSeq" id="WP_085515660.1">
    <property type="nucleotide sequence ID" value="NZ_FXAW01000001.1"/>
</dbReference>
<feature type="domain" description="DUF427" evidence="1">
    <location>
        <begin position="29"/>
        <end position="120"/>
    </location>
</feature>
<evidence type="ECO:0000313" key="2">
    <source>
        <dbReference type="EMBL" id="SMG14427.1"/>
    </source>
</evidence>
<evidence type="ECO:0000313" key="3">
    <source>
        <dbReference type="Proteomes" id="UP000193804"/>
    </source>
</evidence>
<dbReference type="Pfam" id="PF04248">
    <property type="entry name" value="NTP_transf_9"/>
    <property type="match status" value="1"/>
</dbReference>
<protein>
    <submittedName>
        <fullName evidence="2">Uncharacterized conserved protein, DUF427 family</fullName>
    </submittedName>
</protein>
<dbReference type="OrthoDB" id="119916at2"/>
<dbReference type="EMBL" id="FXAW01000001">
    <property type="protein sequence ID" value="SMG14427.1"/>
    <property type="molecule type" value="Genomic_DNA"/>
</dbReference>